<evidence type="ECO:0008006" key="4">
    <source>
        <dbReference type="Google" id="ProtNLM"/>
    </source>
</evidence>
<dbReference type="EMBL" id="CP036434">
    <property type="protein sequence ID" value="QDV08071.1"/>
    <property type="molecule type" value="Genomic_DNA"/>
</dbReference>
<name>A0A518EVH3_9BACT</name>
<feature type="compositionally biased region" description="Basic and acidic residues" evidence="1">
    <location>
        <begin position="318"/>
        <end position="327"/>
    </location>
</feature>
<dbReference type="Proteomes" id="UP000320390">
    <property type="component" value="Chromosome"/>
</dbReference>
<protein>
    <recommendedName>
        <fullName evidence="4">PAS fold protein</fullName>
    </recommendedName>
</protein>
<dbReference type="AlphaFoldDB" id="A0A518EVH3"/>
<evidence type="ECO:0000313" key="2">
    <source>
        <dbReference type="EMBL" id="QDV08071.1"/>
    </source>
</evidence>
<evidence type="ECO:0000313" key="3">
    <source>
        <dbReference type="Proteomes" id="UP000320390"/>
    </source>
</evidence>
<sequence length="327" mass="34371">MPQAPRLVPSLLTVSEATFAMDATADRCALLGTDGRIERTNAPWQRGTRTSDPVPLRSIGEGVDFLAACAQAALMGSRDAGTLHAQLRRLMAGEGDRCEIDFQRHATSGTSVTTPTKSTITLERVPDESGDRLLVSFASANLCEAQPTSVPEAGFAVPSGSRFDRLATALDSLPSHAAILDGRGRIVAVNAAWRVFSAVSGGTASTTGIGVNYLAVCERAAAIGDGRARDFGAGLASVLRGERHTYHADSRVGLGGPARKFRGRVTALTLAEGRYTLVTHTEITQTIPQQAPPSLEESAPMASPRPSIVLSRATNRAAENDRPTQAA</sequence>
<proteinExistence type="predicted"/>
<organism evidence="2 3">
    <name type="scientific">Saltatorellus ferox</name>
    <dbReference type="NCBI Taxonomy" id="2528018"/>
    <lineage>
        <taxon>Bacteria</taxon>
        <taxon>Pseudomonadati</taxon>
        <taxon>Planctomycetota</taxon>
        <taxon>Planctomycetia</taxon>
        <taxon>Planctomycetia incertae sedis</taxon>
        <taxon>Saltatorellus</taxon>
    </lineage>
</organism>
<gene>
    <name evidence="2" type="ORF">Poly30_36070</name>
</gene>
<reference evidence="2 3" key="1">
    <citation type="submission" date="2019-02" db="EMBL/GenBank/DDBJ databases">
        <title>Deep-cultivation of Planctomycetes and their phenomic and genomic characterization uncovers novel biology.</title>
        <authorList>
            <person name="Wiegand S."/>
            <person name="Jogler M."/>
            <person name="Boedeker C."/>
            <person name="Pinto D."/>
            <person name="Vollmers J."/>
            <person name="Rivas-Marin E."/>
            <person name="Kohn T."/>
            <person name="Peeters S.H."/>
            <person name="Heuer A."/>
            <person name="Rast P."/>
            <person name="Oberbeckmann S."/>
            <person name="Bunk B."/>
            <person name="Jeske O."/>
            <person name="Meyerdierks A."/>
            <person name="Storesund J.E."/>
            <person name="Kallscheuer N."/>
            <person name="Luecker S."/>
            <person name="Lage O.M."/>
            <person name="Pohl T."/>
            <person name="Merkel B.J."/>
            <person name="Hornburger P."/>
            <person name="Mueller R.-W."/>
            <person name="Bruemmer F."/>
            <person name="Labrenz M."/>
            <person name="Spormann A.M."/>
            <person name="Op den Camp H."/>
            <person name="Overmann J."/>
            <person name="Amann R."/>
            <person name="Jetten M.S.M."/>
            <person name="Mascher T."/>
            <person name="Medema M.H."/>
            <person name="Devos D.P."/>
            <person name="Kaster A.-K."/>
            <person name="Ovreas L."/>
            <person name="Rohde M."/>
            <person name="Galperin M.Y."/>
            <person name="Jogler C."/>
        </authorList>
    </citation>
    <scope>NUCLEOTIDE SEQUENCE [LARGE SCALE GENOMIC DNA]</scope>
    <source>
        <strain evidence="2 3">Poly30</strain>
    </source>
</reference>
<dbReference type="OrthoDB" id="2081318at2"/>
<keyword evidence="3" id="KW-1185">Reference proteome</keyword>
<accession>A0A518EVH3</accession>
<evidence type="ECO:0000256" key="1">
    <source>
        <dbReference type="SAM" id="MobiDB-lite"/>
    </source>
</evidence>
<feature type="region of interest" description="Disordered" evidence="1">
    <location>
        <begin position="287"/>
        <end position="327"/>
    </location>
</feature>
<dbReference type="RefSeq" id="WP_145200094.1">
    <property type="nucleotide sequence ID" value="NZ_CP036434.1"/>
</dbReference>